<reference evidence="2" key="2">
    <citation type="journal article" date="2022" name="Microb. Genom.">
        <title>A chromosome-scale genome assembly of the tomato pathogen Cladosporium fulvum reveals a compartmentalized genome architecture and the presence of a dispensable chromosome.</title>
        <authorList>
            <person name="Zaccaron A.Z."/>
            <person name="Chen L.H."/>
            <person name="Samaras A."/>
            <person name="Stergiopoulos I."/>
        </authorList>
    </citation>
    <scope>NUCLEOTIDE SEQUENCE</scope>
    <source>
        <strain evidence="2">Race5_Kim</strain>
    </source>
</reference>
<keyword evidence="3" id="KW-1185">Reference proteome</keyword>
<organism evidence="2 3">
    <name type="scientific">Passalora fulva</name>
    <name type="common">Tomato leaf mold</name>
    <name type="synonym">Cladosporium fulvum</name>
    <dbReference type="NCBI Taxonomy" id="5499"/>
    <lineage>
        <taxon>Eukaryota</taxon>
        <taxon>Fungi</taxon>
        <taxon>Dikarya</taxon>
        <taxon>Ascomycota</taxon>
        <taxon>Pezizomycotina</taxon>
        <taxon>Dothideomycetes</taxon>
        <taxon>Dothideomycetidae</taxon>
        <taxon>Mycosphaerellales</taxon>
        <taxon>Mycosphaerellaceae</taxon>
        <taxon>Fulvia</taxon>
    </lineage>
</organism>
<dbReference type="KEGG" id="ffu:CLAFUR5_13801"/>
<reference evidence="2" key="1">
    <citation type="submission" date="2021-12" db="EMBL/GenBank/DDBJ databases">
        <authorList>
            <person name="Zaccaron A."/>
            <person name="Stergiopoulos I."/>
        </authorList>
    </citation>
    <scope>NUCLEOTIDE SEQUENCE</scope>
    <source>
        <strain evidence="2">Race5_Kim</strain>
    </source>
</reference>
<name>A0A9Q8UWA0_PASFU</name>
<proteinExistence type="predicted"/>
<evidence type="ECO:0000256" key="1">
    <source>
        <dbReference type="SAM" id="Coils"/>
    </source>
</evidence>
<accession>A0A9Q8UWA0</accession>
<keyword evidence="1" id="KW-0175">Coiled coil</keyword>
<evidence type="ECO:0000313" key="2">
    <source>
        <dbReference type="EMBL" id="UJO24788.1"/>
    </source>
</evidence>
<sequence length="148" mass="18025">MGYEDPKWREYKQWYEQAMKERVVKEWDVRVVLVDDEMAGDEGEGVEEEEEDEYGELLEGFDDLEPEEQIEIEERVETLRRKKNQAKHNLEERLQDQMCNHYTIGLGAWKVPKGQYRHLQQRHYRNHMDEWIPREHWAMTSKGPFRTA</sequence>
<dbReference type="Proteomes" id="UP000756132">
    <property type="component" value="Chromosome 12"/>
</dbReference>
<feature type="coiled-coil region" evidence="1">
    <location>
        <begin position="69"/>
        <end position="100"/>
    </location>
</feature>
<gene>
    <name evidence="2" type="ORF">CLAFUR5_13801</name>
</gene>
<evidence type="ECO:0000313" key="3">
    <source>
        <dbReference type="Proteomes" id="UP000756132"/>
    </source>
</evidence>
<protein>
    <submittedName>
        <fullName evidence="2">Uncharacterized protein</fullName>
    </submittedName>
</protein>
<dbReference type="RefSeq" id="XP_047769154.1">
    <property type="nucleotide sequence ID" value="XM_047912949.1"/>
</dbReference>
<dbReference type="AlphaFoldDB" id="A0A9Q8UWA0"/>
<dbReference type="GeneID" id="71993679"/>
<dbReference type="EMBL" id="CP090174">
    <property type="protein sequence ID" value="UJO24788.1"/>
    <property type="molecule type" value="Genomic_DNA"/>
</dbReference>